<gene>
    <name evidence="1" type="ORF">RQM59_02825</name>
</gene>
<protein>
    <submittedName>
        <fullName evidence="1">DUF4270 family protein</fullName>
    </submittedName>
</protein>
<reference evidence="1 2" key="1">
    <citation type="submission" date="2023-09" db="EMBL/GenBank/DDBJ databases">
        <title>Novel taxa isolated from Blanes Bay.</title>
        <authorList>
            <person name="Rey-Velasco X."/>
            <person name="Lucena T."/>
        </authorList>
    </citation>
    <scope>NUCLEOTIDE SEQUENCE [LARGE SCALE GENOMIC DNA]</scope>
    <source>
        <strain evidence="1 2">S356</strain>
    </source>
</reference>
<evidence type="ECO:0000313" key="1">
    <source>
        <dbReference type="EMBL" id="MDT7831294.1"/>
    </source>
</evidence>
<keyword evidence="2" id="KW-1185">Reference proteome</keyword>
<dbReference type="Proteomes" id="UP001257277">
    <property type="component" value="Unassembled WGS sequence"/>
</dbReference>
<organism evidence="1 2">
    <name type="scientific">Asprobacillus argus</name>
    <dbReference type="NCBI Taxonomy" id="3076534"/>
    <lineage>
        <taxon>Bacteria</taxon>
        <taxon>Pseudomonadati</taxon>
        <taxon>Bacteroidota</taxon>
        <taxon>Flavobacteriia</taxon>
        <taxon>Flavobacteriales</taxon>
        <taxon>Flavobacteriaceae</taxon>
        <taxon>Asprobacillus</taxon>
    </lineage>
</organism>
<dbReference type="PROSITE" id="PS51257">
    <property type="entry name" value="PROKAR_LIPOPROTEIN"/>
    <property type="match status" value="1"/>
</dbReference>
<name>A0ABU3LDM3_9FLAO</name>
<dbReference type="InterPro" id="IPR025366">
    <property type="entry name" value="DUF4270"/>
</dbReference>
<dbReference type="RefSeq" id="WP_349240543.1">
    <property type="nucleotide sequence ID" value="NZ_JAVTTO010000001.1"/>
</dbReference>
<proteinExistence type="predicted"/>
<dbReference type="Pfam" id="PF14092">
    <property type="entry name" value="DUF4270"/>
    <property type="match status" value="1"/>
</dbReference>
<accession>A0ABU3LDM3</accession>
<comment type="caution">
    <text evidence="1">The sequence shown here is derived from an EMBL/GenBank/DDBJ whole genome shotgun (WGS) entry which is preliminary data.</text>
</comment>
<dbReference type="EMBL" id="JAVTTO010000001">
    <property type="protein sequence ID" value="MDT7831294.1"/>
    <property type="molecule type" value="Genomic_DNA"/>
</dbReference>
<evidence type="ECO:0000313" key="2">
    <source>
        <dbReference type="Proteomes" id="UP001257277"/>
    </source>
</evidence>
<sequence>MLKKFIRRGAVLGSFALIISGVISCEKDFTDVNTSVIRNNEFTTNDTLLEVIITEKPVTSVRADGIQLGALGQYLLGSYNNPHYEKIEASIVSQLQISSAFKVVDREYGADTTVVTQIDTVYLKLPYQATLQTDGTYELDSIIGDTEKAFNLNIYQNTTFLNVLDPSDPSVFNQFQSDAIYQTLPTELNAISNFQYIPRAGDTMMVVSRKLNTGSIYDKDTIKLTNSLPFGRVPLKADLLKQILLDRYQTDDFASQEAFDDYFRGIVLEASEGTDPGSLISFSFNTGLIEYNPSIEVYYTNTVLVSGVAVDTIKKNDSFRLFGVRNSLYNMTTNNPTPAGNFQIQGTAGTHADIALFGPDTDGNGLPDQMEELRAKNWLINDAQLTFYVNQNIVGFDTIATPFRLFLYKNGESLGLPPALIKDALPETSAAFGGVLELTDEKKPDKYTFRITDYISDILSGATNYSPPLTLKVANPTDFPTTATDTIIDSYNWNPKGVMLLNHLLTNGDRRVQLKISYSEKTTN</sequence>